<protein>
    <submittedName>
        <fullName evidence="2">Neurotransmitter-gated ion-channel ligand-binding domain-containing protein</fullName>
    </submittedName>
</protein>
<accession>A0AC34PUV2</accession>
<evidence type="ECO:0000313" key="2">
    <source>
        <dbReference type="WBParaSite" id="JU765_v2.g10184.t2"/>
    </source>
</evidence>
<dbReference type="Proteomes" id="UP000887576">
    <property type="component" value="Unplaced"/>
</dbReference>
<proteinExistence type="predicted"/>
<evidence type="ECO:0000313" key="1">
    <source>
        <dbReference type="Proteomes" id="UP000887576"/>
    </source>
</evidence>
<reference evidence="2" key="1">
    <citation type="submission" date="2022-11" db="UniProtKB">
        <authorList>
            <consortium name="WormBaseParasite"/>
        </authorList>
    </citation>
    <scope>IDENTIFICATION</scope>
</reference>
<organism evidence="1 2">
    <name type="scientific">Panagrolaimus sp. JU765</name>
    <dbReference type="NCBI Taxonomy" id="591449"/>
    <lineage>
        <taxon>Eukaryota</taxon>
        <taxon>Metazoa</taxon>
        <taxon>Ecdysozoa</taxon>
        <taxon>Nematoda</taxon>
        <taxon>Chromadorea</taxon>
        <taxon>Rhabditida</taxon>
        <taxon>Tylenchina</taxon>
        <taxon>Panagrolaimomorpha</taxon>
        <taxon>Panagrolaimoidea</taxon>
        <taxon>Panagrolaimidae</taxon>
        <taxon>Panagrolaimus</taxon>
    </lineage>
</organism>
<dbReference type="WBParaSite" id="JU765_v2.g10184.t2">
    <property type="protein sequence ID" value="JU765_v2.g10184.t2"/>
    <property type="gene ID" value="JU765_v2.g10184"/>
</dbReference>
<sequence length="654" mass="74474">MCQSLMAGVIFAKLARPIKRAATILFSKNAVICLRDGKLCLQFRVGDMRKSLLAEAHVRLQMIKKCVTLEGEVLPFHQFDMNVGYDSGLDRVFVIWPITICHEINEESPLYEFSKESLKTARFEIIALLEGVVESVGSTTQARTSYLPNEIQWGKRFSRLVTYQRDDGQYKIDLAKFHDVREVDTPTCSAKELDELQSSCNSSLVLPPHLSVHLASKEGSEIDFEGARNVRQRRISLHQLDVGTENDSDANEHPVYNLSANYRKKASMLSTPDSEIRRKQSIQLLSLPTAAEVNDDFTTFDLNQNRLHLTLFNRQTYDGSRASHQPVSVGAYLFVDHIENLDELSQTLMFRGTLILTWLDQRLTWEPRDYGNINSTVVTSYLGAIWKPDVYFRTLIRATTKVLQAYNTELTVDYTGFVTAVSSISVMTECRLDYTNYPFENQTCAVMLVAPMSNALKMVFNESPLMVSRNTIFGDEENNMTSGTNFNLVGLKAERYFYFAGGLLKNQTKLTAFTNTILRFELQLIRNSGHYLSMIALPLLATSVCAYVSACMSHSAVSLVWIAACLIMQVINYSRIVADLPPDYNVTPFCAKMTGLIFMETFVLFLYRFLMIIFYNRFVNEKDKVHLERLQQVEYFIAFVLILSSICNFWLLVP</sequence>
<name>A0AC34PUV2_9BILA</name>